<comment type="caution">
    <text evidence="2">The sequence shown here is derived from an EMBL/GenBank/DDBJ whole genome shotgun (WGS) entry which is preliminary data.</text>
</comment>
<evidence type="ECO:0000313" key="2">
    <source>
        <dbReference type="EMBL" id="PPQ75025.1"/>
    </source>
</evidence>
<dbReference type="Gene3D" id="3.40.50.300">
    <property type="entry name" value="P-loop containing nucleotide triphosphate hydrolases"/>
    <property type="match status" value="1"/>
</dbReference>
<sequence length="471" mass="52780">MLGPTGSGKSSFIEALAGKDQELRISGGGLESVTQEIQVFKVNNAISCQARKMDWSVYLIDTPGFSDSKMSELQIIRKIYHFQRDKFCSVDQVFYFHRITDKRIPGTVRKIIDVIKAFNIRSISINIITTMWDNIHGAEALQRAENNFIELRDVIWKDEISNRAEIVKFQNTPASAIDIFGSTVIAGCLKDNVFALEDNNLAGPILFHELLDRLDSCRNRKNSLLREKIELFSNPNPELESIVVSSLEEAEEDLAIHFSQLMLYRRSPPGLENILQSARYQHFLDSAVSTQYFTQAIVDTLSDFHLMDHNSVRRSKLKNILEAAKSDFQLAYATLCKFGPPPSGSKPFVPSITISAADHAGGTLEVLQPAVCKDSNAIEQMQVSKALLTETADIKVDEYMGTDVDRLPPPSVSLVTNIANTSPSPPNVSFERGDGHALEMRALVVESGTKRGFPKKIKLAFYKIRRLLRRR</sequence>
<proteinExistence type="predicted"/>
<evidence type="ECO:0000313" key="3">
    <source>
        <dbReference type="Proteomes" id="UP000284842"/>
    </source>
</evidence>
<feature type="domain" description="G" evidence="1">
    <location>
        <begin position="2"/>
        <end position="80"/>
    </location>
</feature>
<organism evidence="2 3">
    <name type="scientific">Panaeolus cyanescens</name>
    <dbReference type="NCBI Taxonomy" id="181874"/>
    <lineage>
        <taxon>Eukaryota</taxon>
        <taxon>Fungi</taxon>
        <taxon>Dikarya</taxon>
        <taxon>Basidiomycota</taxon>
        <taxon>Agaricomycotina</taxon>
        <taxon>Agaricomycetes</taxon>
        <taxon>Agaricomycetidae</taxon>
        <taxon>Agaricales</taxon>
        <taxon>Agaricineae</taxon>
        <taxon>Galeropsidaceae</taxon>
        <taxon>Panaeolus</taxon>
    </lineage>
</organism>
<protein>
    <recommendedName>
        <fullName evidence="1">G domain-containing protein</fullName>
    </recommendedName>
</protein>
<dbReference type="AlphaFoldDB" id="A0A409W960"/>
<dbReference type="InterPro" id="IPR027417">
    <property type="entry name" value="P-loop_NTPase"/>
</dbReference>
<dbReference type="SUPFAM" id="SSF52540">
    <property type="entry name" value="P-loop containing nucleoside triphosphate hydrolases"/>
    <property type="match status" value="1"/>
</dbReference>
<dbReference type="Pfam" id="PF01926">
    <property type="entry name" value="MMR_HSR1"/>
    <property type="match status" value="1"/>
</dbReference>
<dbReference type="InterPro" id="IPR006073">
    <property type="entry name" value="GTP-bd"/>
</dbReference>
<keyword evidence="3" id="KW-1185">Reference proteome</keyword>
<dbReference type="Proteomes" id="UP000284842">
    <property type="component" value="Unassembled WGS sequence"/>
</dbReference>
<name>A0A409W960_9AGAR</name>
<dbReference type="OrthoDB" id="8954335at2759"/>
<dbReference type="EMBL" id="NHTK01005707">
    <property type="protein sequence ID" value="PPQ75025.1"/>
    <property type="molecule type" value="Genomic_DNA"/>
</dbReference>
<accession>A0A409W960</accession>
<dbReference type="InParanoid" id="A0A409W960"/>
<dbReference type="GO" id="GO:0005525">
    <property type="term" value="F:GTP binding"/>
    <property type="evidence" value="ECO:0007669"/>
    <property type="project" value="InterPro"/>
</dbReference>
<reference evidence="2 3" key="1">
    <citation type="journal article" date="2018" name="Evol. Lett.">
        <title>Horizontal gene cluster transfer increased hallucinogenic mushroom diversity.</title>
        <authorList>
            <person name="Reynolds H.T."/>
            <person name="Vijayakumar V."/>
            <person name="Gluck-Thaler E."/>
            <person name="Korotkin H.B."/>
            <person name="Matheny P.B."/>
            <person name="Slot J.C."/>
        </authorList>
    </citation>
    <scope>NUCLEOTIDE SEQUENCE [LARGE SCALE GENOMIC DNA]</scope>
    <source>
        <strain evidence="2 3">2629</strain>
    </source>
</reference>
<gene>
    <name evidence="2" type="ORF">CVT24_010294</name>
</gene>
<evidence type="ECO:0000259" key="1">
    <source>
        <dbReference type="Pfam" id="PF01926"/>
    </source>
</evidence>